<keyword evidence="3" id="KW-1185">Reference proteome</keyword>
<protein>
    <recommendedName>
        <fullName evidence="1">DUF6590 domain-containing protein</fullName>
    </recommendedName>
</protein>
<gene>
    <name evidence="2" type="ORF">NEMBOFW57_001522</name>
</gene>
<dbReference type="EMBL" id="JAHCVI010000001">
    <property type="protein sequence ID" value="KAG7291503.1"/>
    <property type="molecule type" value="Genomic_DNA"/>
</dbReference>
<dbReference type="Proteomes" id="UP001197093">
    <property type="component" value="Unassembled WGS sequence"/>
</dbReference>
<dbReference type="InterPro" id="IPR046497">
    <property type="entry name" value="DUF6590"/>
</dbReference>
<dbReference type="PANTHER" id="PTHR35391">
    <property type="entry name" value="C2H2-TYPE DOMAIN-CONTAINING PROTEIN-RELATED"/>
    <property type="match status" value="1"/>
</dbReference>
<sequence>MASGPEGGFQIVAKPKRFFVVGRIFKAVWFEPATTDMLKRQAGPESWSNTCQEFYGEKPVARFRWFVVVRRRLNHSLCFAITTFMGPGSKPNPGRPVDYVVMYPASVEPAKPYEEEGITRDPIAVIMEDEKHFIAPIARLDCGRIYTVEDNLRTLKIGRVHPASLPLLDKYYIESMSVS</sequence>
<organism evidence="2 3">
    <name type="scientific">Staphylotrichum longicolle</name>
    <dbReference type="NCBI Taxonomy" id="669026"/>
    <lineage>
        <taxon>Eukaryota</taxon>
        <taxon>Fungi</taxon>
        <taxon>Dikarya</taxon>
        <taxon>Ascomycota</taxon>
        <taxon>Pezizomycotina</taxon>
        <taxon>Sordariomycetes</taxon>
        <taxon>Sordariomycetidae</taxon>
        <taxon>Sordariales</taxon>
        <taxon>Chaetomiaceae</taxon>
        <taxon>Staphylotrichum</taxon>
    </lineage>
</organism>
<comment type="caution">
    <text evidence="2">The sequence shown here is derived from an EMBL/GenBank/DDBJ whole genome shotgun (WGS) entry which is preliminary data.</text>
</comment>
<evidence type="ECO:0000259" key="1">
    <source>
        <dbReference type="Pfam" id="PF20233"/>
    </source>
</evidence>
<feature type="domain" description="DUF6590" evidence="1">
    <location>
        <begin position="16"/>
        <end position="169"/>
    </location>
</feature>
<evidence type="ECO:0000313" key="3">
    <source>
        <dbReference type="Proteomes" id="UP001197093"/>
    </source>
</evidence>
<accession>A0AAD4F678</accession>
<dbReference type="Pfam" id="PF20233">
    <property type="entry name" value="DUF6590"/>
    <property type="match status" value="1"/>
</dbReference>
<reference evidence="2" key="1">
    <citation type="submission" date="2023-02" db="EMBL/GenBank/DDBJ databases">
        <authorList>
            <person name="Palmer J.M."/>
        </authorList>
    </citation>
    <scope>NUCLEOTIDE SEQUENCE</scope>
    <source>
        <strain evidence="2">FW57</strain>
    </source>
</reference>
<proteinExistence type="predicted"/>
<name>A0AAD4F678_9PEZI</name>
<evidence type="ECO:0000313" key="2">
    <source>
        <dbReference type="EMBL" id="KAG7291503.1"/>
    </source>
</evidence>
<dbReference type="AlphaFoldDB" id="A0AAD4F678"/>
<dbReference type="PANTHER" id="PTHR35391:SF5">
    <property type="entry name" value="DUF6590 DOMAIN-CONTAINING PROTEIN"/>
    <property type="match status" value="1"/>
</dbReference>